<dbReference type="InterPro" id="IPR039446">
    <property type="entry name" value="DauR-like"/>
</dbReference>
<comment type="caution">
    <text evidence="3">The sequence shown here is derived from an EMBL/GenBank/DDBJ whole genome shotgun (WGS) entry which is preliminary data.</text>
</comment>
<dbReference type="Pfam" id="PF13309">
    <property type="entry name" value="HTH_22"/>
    <property type="match status" value="1"/>
</dbReference>
<evidence type="ECO:0000259" key="1">
    <source>
        <dbReference type="Pfam" id="PF08348"/>
    </source>
</evidence>
<sequence>MKPNRAIEKYVPLVDFIAIMLGDNCEVVLHDLTHPEASIVAIRNGQLSGRRVGGPSTDLVLKVMQDKIYKDRDYIVNYKASGKFTTFRSSSYFIRDDQDEIIGMLCVNINIEPYVKTKELLNNMAFISQDLAYGMEPMQGQAPEPPVKEQLHENVDELFATLITEAVDTIGIITDRMKSDEKLDVIQHLLDKGFFQLKGAVKEVAKVLEISEPTVYRYLNKLKE</sequence>
<organism evidence="3 4">
    <name type="scientific">Paenibacillus forsythiae</name>
    <dbReference type="NCBI Taxonomy" id="365616"/>
    <lineage>
        <taxon>Bacteria</taxon>
        <taxon>Bacillati</taxon>
        <taxon>Bacillota</taxon>
        <taxon>Bacilli</taxon>
        <taxon>Bacillales</taxon>
        <taxon>Paenibacillaceae</taxon>
        <taxon>Paenibacillus</taxon>
    </lineage>
</organism>
<dbReference type="RefSeq" id="WP_198027845.1">
    <property type="nucleotide sequence ID" value="NZ_JAUSUY010000006.1"/>
</dbReference>
<reference evidence="3 4" key="1">
    <citation type="submission" date="2023-07" db="EMBL/GenBank/DDBJ databases">
        <title>Genomic Encyclopedia of Type Strains, Phase IV (KMG-IV): sequencing the most valuable type-strain genomes for metagenomic binning, comparative biology and taxonomic classification.</title>
        <authorList>
            <person name="Goeker M."/>
        </authorList>
    </citation>
    <scope>NUCLEOTIDE SEQUENCE [LARGE SCALE GENOMIC DNA]</scope>
    <source>
        <strain evidence="3 4">T98</strain>
    </source>
</reference>
<proteinExistence type="predicted"/>
<evidence type="ECO:0000313" key="4">
    <source>
        <dbReference type="Proteomes" id="UP001248709"/>
    </source>
</evidence>
<dbReference type="InterPro" id="IPR013559">
    <property type="entry name" value="YheO"/>
</dbReference>
<accession>A0ABU3H5W6</accession>
<dbReference type="PANTHER" id="PTHR35568:SF1">
    <property type="entry name" value="TRANSCRIPTIONAL REGULATOR DAUR"/>
    <property type="match status" value="1"/>
</dbReference>
<feature type="domain" description="YheO-like" evidence="1">
    <location>
        <begin position="8"/>
        <end position="118"/>
    </location>
</feature>
<dbReference type="Pfam" id="PF08348">
    <property type="entry name" value="PAS_6"/>
    <property type="match status" value="1"/>
</dbReference>
<dbReference type="InterPro" id="IPR039445">
    <property type="entry name" value="DauR-like_HTH"/>
</dbReference>
<gene>
    <name evidence="3" type="ORF">J2Z22_001744</name>
</gene>
<protein>
    <submittedName>
        <fullName evidence="3">Transcriptional regulator YheO</fullName>
    </submittedName>
</protein>
<feature type="domain" description="Transcriptional regulator DauR-like HTH" evidence="2">
    <location>
        <begin position="161"/>
        <end position="220"/>
    </location>
</feature>
<dbReference type="EMBL" id="JAUSUY010000006">
    <property type="protein sequence ID" value="MDT3426218.1"/>
    <property type="molecule type" value="Genomic_DNA"/>
</dbReference>
<keyword evidence="4" id="KW-1185">Reference proteome</keyword>
<name>A0ABU3H5W6_9BACL</name>
<dbReference type="PANTHER" id="PTHR35568">
    <property type="entry name" value="TRANSCRIPTIONAL REGULATOR DAUR"/>
    <property type="match status" value="1"/>
</dbReference>
<evidence type="ECO:0000313" key="3">
    <source>
        <dbReference type="EMBL" id="MDT3426218.1"/>
    </source>
</evidence>
<dbReference type="Proteomes" id="UP001248709">
    <property type="component" value="Unassembled WGS sequence"/>
</dbReference>
<evidence type="ECO:0000259" key="2">
    <source>
        <dbReference type="Pfam" id="PF13309"/>
    </source>
</evidence>